<evidence type="ECO:0000313" key="5">
    <source>
        <dbReference type="Proteomes" id="UP000000254"/>
    </source>
</evidence>
<gene>
    <name evidence="4" type="ordered locus">Smar_0990</name>
</gene>
<dbReference type="PANTHER" id="PTHR11934:SF0">
    <property type="entry name" value="RIBOSE-5-PHOSPHATE ISOMERASE"/>
    <property type="match status" value="1"/>
</dbReference>
<dbReference type="Gene3D" id="3.30.70.260">
    <property type="match status" value="1"/>
</dbReference>
<dbReference type="OrthoDB" id="19013at2157"/>
<dbReference type="InterPro" id="IPR004788">
    <property type="entry name" value="Ribose5P_isomerase_type_A"/>
</dbReference>
<name>A3DN78_STAMF</name>
<evidence type="ECO:0000256" key="3">
    <source>
        <dbReference type="NCBIfam" id="TIGR00021"/>
    </source>
</evidence>
<proteinExistence type="inferred from homology"/>
<dbReference type="eggNOG" id="arCOG01122">
    <property type="taxonomic scope" value="Archaea"/>
</dbReference>
<dbReference type="EMBL" id="CP000575">
    <property type="protein sequence ID" value="ABN70088.1"/>
    <property type="molecule type" value="Genomic_DNA"/>
</dbReference>
<dbReference type="GO" id="GO:0009052">
    <property type="term" value="P:pentose-phosphate shunt, non-oxidative branch"/>
    <property type="evidence" value="ECO:0007669"/>
    <property type="project" value="InterPro"/>
</dbReference>
<evidence type="ECO:0000256" key="1">
    <source>
        <dbReference type="ARBA" id="ARBA00008088"/>
    </source>
</evidence>
<dbReference type="STRING" id="399550.Smar_0990"/>
<evidence type="ECO:0000313" key="4">
    <source>
        <dbReference type="EMBL" id="ABN70088.1"/>
    </source>
</evidence>
<dbReference type="NCBIfam" id="TIGR00021">
    <property type="entry name" value="rpiA"/>
    <property type="match status" value="1"/>
</dbReference>
<reference evidence="4 5" key="2">
    <citation type="journal article" date="2009" name="Stand. Genomic Sci.">
        <title>Complete genome sequence of Staphylothermus marinus Stetter and Fiala 1986 type strain F1.</title>
        <authorList>
            <person name="Anderson I.J."/>
            <person name="Sun H."/>
            <person name="Lapidus A."/>
            <person name="Copeland A."/>
            <person name="Glavina Del Rio T."/>
            <person name="Tice H."/>
            <person name="Dalin E."/>
            <person name="Lucas S."/>
            <person name="Barry K."/>
            <person name="Land M."/>
            <person name="Richardson P."/>
            <person name="Huber H."/>
            <person name="Kyrpides N.C."/>
        </authorList>
    </citation>
    <scope>NUCLEOTIDE SEQUENCE [LARGE SCALE GENOMIC DNA]</scope>
    <source>
        <strain evidence="5">ATCC 43588 / DSM 3639 / JCM 9404 / F1</strain>
    </source>
</reference>
<reference evidence="5" key="1">
    <citation type="journal article" date="2009" name="BMC Genomics">
        <title>The complete genome sequence of Staphylothermus marinus reveals differences in sulfur metabolism among heterotrophic Crenarchaeota.</title>
        <authorList>
            <person name="Anderson I.J."/>
            <person name="Dharmarajan L."/>
            <person name="Rodriguez J."/>
            <person name="Hooper S."/>
            <person name="Porat I."/>
            <person name="Ulrich L.E."/>
            <person name="Elkins J.G."/>
            <person name="Mavromatis K."/>
            <person name="Sun H."/>
            <person name="Land M."/>
            <person name="Lapidus A."/>
            <person name="Lucas S."/>
            <person name="Barry K."/>
            <person name="Huber H."/>
            <person name="Zhulin I.B."/>
            <person name="Whitman W.B."/>
            <person name="Mukhopadhyay B."/>
            <person name="Woese C."/>
            <person name="Bristow J."/>
            <person name="Kyrpides N."/>
        </authorList>
    </citation>
    <scope>NUCLEOTIDE SEQUENCE [LARGE SCALE GENOMIC DNA]</scope>
    <source>
        <strain evidence="5">ATCC 43588 / DSM 3639 / JCM 9404 / F1</strain>
    </source>
</reference>
<dbReference type="PANTHER" id="PTHR11934">
    <property type="entry name" value="RIBOSE-5-PHOSPHATE ISOMERASE"/>
    <property type="match status" value="1"/>
</dbReference>
<dbReference type="FunFam" id="3.30.70.260:FF:000018">
    <property type="entry name" value="Ribose-5-phosphate isomerase A"/>
    <property type="match status" value="1"/>
</dbReference>
<accession>A3DN78</accession>
<dbReference type="SUPFAM" id="SSF100950">
    <property type="entry name" value="NagB/RpiA/CoA transferase-like"/>
    <property type="match status" value="1"/>
</dbReference>
<keyword evidence="5" id="KW-1185">Reference proteome</keyword>
<dbReference type="HOGENOM" id="CLU_056590_1_1_2"/>
<dbReference type="GO" id="GO:0006014">
    <property type="term" value="P:D-ribose metabolic process"/>
    <property type="evidence" value="ECO:0007669"/>
    <property type="project" value="TreeGrafter"/>
</dbReference>
<dbReference type="GeneID" id="4907919"/>
<sequence>MYEYLKKLSSIYALRMFIDKIRDSKVLGIGTGSTVKYFIDELIRLGMLKDKKVVVSSYATHNYLYKHGIDAYTPINCNYADIYVDGLDEINANLDIIKGRGAALLWEKQLAIRSKLRIYIADYTKVNPEQYLYMKPVPIEVVPNAVYYVIEKLTILGYKPVLRIGKMKDGPIITDNGNFIIDLVYEKIQNAKQVDEEIKKINGVVETGLFPNNLVDYVIVSYPGNIVKVYSRR</sequence>
<keyword evidence="2 4" id="KW-0413">Isomerase</keyword>
<comment type="similarity">
    <text evidence="1">Belongs to the ribose 5-phosphate isomerase family.</text>
</comment>
<dbReference type="KEGG" id="smr:Smar_0990"/>
<dbReference type="Proteomes" id="UP000000254">
    <property type="component" value="Chromosome"/>
</dbReference>
<dbReference type="Pfam" id="PF06026">
    <property type="entry name" value="Rib_5-P_isom_A"/>
    <property type="match status" value="1"/>
</dbReference>
<dbReference type="SUPFAM" id="SSF75445">
    <property type="entry name" value="D-ribose-5-phosphate isomerase (RpiA), lid domain"/>
    <property type="match status" value="1"/>
</dbReference>
<evidence type="ECO:0000256" key="2">
    <source>
        <dbReference type="ARBA" id="ARBA00023235"/>
    </source>
</evidence>
<dbReference type="CDD" id="cd01398">
    <property type="entry name" value="RPI_A"/>
    <property type="match status" value="1"/>
</dbReference>
<dbReference type="EC" id="5.3.1.6" evidence="3"/>
<dbReference type="AlphaFoldDB" id="A3DN78"/>
<dbReference type="Gene3D" id="3.40.50.1360">
    <property type="match status" value="1"/>
</dbReference>
<organism evidence="4 5">
    <name type="scientific">Staphylothermus marinus (strain ATCC 43588 / DSM 3639 / JCM 9404 / F1)</name>
    <dbReference type="NCBI Taxonomy" id="399550"/>
    <lineage>
        <taxon>Archaea</taxon>
        <taxon>Thermoproteota</taxon>
        <taxon>Thermoprotei</taxon>
        <taxon>Desulfurococcales</taxon>
        <taxon>Desulfurococcaceae</taxon>
        <taxon>Staphylothermus</taxon>
    </lineage>
</organism>
<dbReference type="GO" id="GO:0004751">
    <property type="term" value="F:ribose-5-phosphate isomerase activity"/>
    <property type="evidence" value="ECO:0007669"/>
    <property type="project" value="UniProtKB-UniRule"/>
</dbReference>
<dbReference type="RefSeq" id="WP_011839279.1">
    <property type="nucleotide sequence ID" value="NC_009033.1"/>
</dbReference>
<dbReference type="GO" id="GO:0005829">
    <property type="term" value="C:cytosol"/>
    <property type="evidence" value="ECO:0007669"/>
    <property type="project" value="TreeGrafter"/>
</dbReference>
<protein>
    <recommendedName>
        <fullName evidence="3">Ribose 5-phosphate isomerase A</fullName>
        <ecNumber evidence="3">5.3.1.6</ecNumber>
    </recommendedName>
</protein>
<dbReference type="InterPro" id="IPR037171">
    <property type="entry name" value="NagB/RpiA_transferase-like"/>
</dbReference>